<reference evidence="2 3" key="1">
    <citation type="submission" date="2023-09" db="EMBL/GenBank/DDBJ databases">
        <title>Pangenome analysis of Batrachochytrium dendrobatidis and related Chytrids.</title>
        <authorList>
            <person name="Yacoub M.N."/>
            <person name="Stajich J.E."/>
            <person name="James T.Y."/>
        </authorList>
    </citation>
    <scope>NUCLEOTIDE SEQUENCE [LARGE SCALE GENOMIC DNA]</scope>
    <source>
        <strain evidence="2 3">JEL0888</strain>
    </source>
</reference>
<dbReference type="SUPFAM" id="SSF53474">
    <property type="entry name" value="alpha/beta-Hydrolases"/>
    <property type="match status" value="1"/>
</dbReference>
<feature type="domain" description="Dienelactone hydrolase" evidence="1">
    <location>
        <begin position="66"/>
        <end position="304"/>
    </location>
</feature>
<accession>A0ABR4NGJ4</accession>
<comment type="caution">
    <text evidence="2">The sequence shown here is derived from an EMBL/GenBank/DDBJ whole genome shotgun (WGS) entry which is preliminary data.</text>
</comment>
<protein>
    <recommendedName>
        <fullName evidence="1">Dienelactone hydrolase domain-containing protein</fullName>
    </recommendedName>
</protein>
<dbReference type="PANTHER" id="PTHR17630:SF44">
    <property type="entry name" value="PROTEIN AIM2"/>
    <property type="match status" value="1"/>
</dbReference>
<dbReference type="InterPro" id="IPR002925">
    <property type="entry name" value="Dienelactn_hydro"/>
</dbReference>
<organism evidence="2 3">
    <name type="scientific">Polyrhizophydium stewartii</name>
    <dbReference type="NCBI Taxonomy" id="2732419"/>
    <lineage>
        <taxon>Eukaryota</taxon>
        <taxon>Fungi</taxon>
        <taxon>Fungi incertae sedis</taxon>
        <taxon>Chytridiomycota</taxon>
        <taxon>Chytridiomycota incertae sedis</taxon>
        <taxon>Chytridiomycetes</taxon>
        <taxon>Rhizophydiales</taxon>
        <taxon>Rhizophydiales incertae sedis</taxon>
        <taxon>Polyrhizophydium</taxon>
    </lineage>
</organism>
<keyword evidence="3" id="KW-1185">Reference proteome</keyword>
<dbReference type="Proteomes" id="UP001527925">
    <property type="component" value="Unassembled WGS sequence"/>
</dbReference>
<dbReference type="Pfam" id="PF01738">
    <property type="entry name" value="DLH"/>
    <property type="match status" value="1"/>
</dbReference>
<evidence type="ECO:0000313" key="2">
    <source>
        <dbReference type="EMBL" id="KAL2918585.1"/>
    </source>
</evidence>
<dbReference type="EMBL" id="JADGIZ020000006">
    <property type="protein sequence ID" value="KAL2918585.1"/>
    <property type="molecule type" value="Genomic_DNA"/>
</dbReference>
<sequence length="305" mass="32169">MADAATDAASAAPTATAADVASPEPAAAAAATSAEQDPPAFCKHCIEGYIWQGVTTGTEVTVAGLPTYFAAAPQPTNKAVVVVHDALSFDLPNTRMICDVIAKDGGFNVYMPDLFKGDRMGPPEKFDGLMNKEPTLTGKLTQAVRIVAAIPASLSFFSRHGPKETMPLLDAVIADLRASHGVEHLGAVGYCWGGRFSAMLGAQGKVSAFVAAHPSNLALPADLAGVGDNCKAALFIVAENDMVLPLRSVERIRGILAAQKAVHEVKLFKDMIHGFAVRGLDLDDKVRKARDEALVDTVKWLRAHV</sequence>
<evidence type="ECO:0000313" key="3">
    <source>
        <dbReference type="Proteomes" id="UP001527925"/>
    </source>
</evidence>
<name>A0ABR4NGJ4_9FUNG</name>
<dbReference type="PANTHER" id="PTHR17630">
    <property type="entry name" value="DIENELACTONE HYDROLASE"/>
    <property type="match status" value="1"/>
</dbReference>
<dbReference type="Gene3D" id="3.40.50.1820">
    <property type="entry name" value="alpha/beta hydrolase"/>
    <property type="match status" value="1"/>
</dbReference>
<evidence type="ECO:0000259" key="1">
    <source>
        <dbReference type="Pfam" id="PF01738"/>
    </source>
</evidence>
<dbReference type="InterPro" id="IPR029058">
    <property type="entry name" value="AB_hydrolase_fold"/>
</dbReference>
<proteinExistence type="predicted"/>
<gene>
    <name evidence="2" type="ORF">HK105_201986</name>
</gene>